<name>A0A3R5QQY2_9CLOT</name>
<dbReference type="EMBL" id="CP025746">
    <property type="protein sequence ID" value="QAA30382.1"/>
    <property type="molecule type" value="Genomic_DNA"/>
</dbReference>
<evidence type="ECO:0000313" key="2">
    <source>
        <dbReference type="EMBL" id="QAA30382.1"/>
    </source>
</evidence>
<dbReference type="Proteomes" id="UP000286268">
    <property type="component" value="Chromosome"/>
</dbReference>
<keyword evidence="1" id="KW-1133">Transmembrane helix</keyword>
<dbReference type="KEGG" id="cmah:C1I91_01055"/>
<keyword evidence="3" id="KW-1185">Reference proteome</keyword>
<feature type="transmembrane region" description="Helical" evidence="1">
    <location>
        <begin position="53"/>
        <end position="70"/>
    </location>
</feature>
<keyword evidence="1" id="KW-0812">Transmembrane</keyword>
<feature type="transmembrane region" description="Helical" evidence="1">
    <location>
        <begin position="210"/>
        <end position="229"/>
    </location>
</feature>
<accession>A0A3R5QQY2</accession>
<dbReference type="OrthoDB" id="9928868at2"/>
<feature type="transmembrane region" description="Helical" evidence="1">
    <location>
        <begin position="368"/>
        <end position="389"/>
    </location>
</feature>
<sequence>MNTSLIHWLRANDLKKIYRQLTIYLGSFFLLNYCGVFLKIFLCYKYGKNYEHVNELIILIYSVIMISVIIRNIKNFITNGEITFLKGVSYNDVQVCIIGLLRQRSYFYVLSCIYGVINFKTDILGIVMNLFGYLLLYLVIYQVIMLVFLSINISLIGKRLMMASGYILVALSCYKLFSIRTLLLNNGYITQTLFNNYLVRFILQKLYNDFSFIFFFSMFSCICFTVIVGRAHIYDYHINYHKVKFDNIRDLFYKPTNFNNAVIAHIIKDYFSLIRNVDFFILQVFSFLVYIIIALFNNDLKIYLIITSVIIYLNVAYCQELYKIEASNFILYKQLPIKYNVFVFSKIISVLFISTYQFILVYSIRSILLHQLLLVIVGLIVLSSFLSIYYNSILVMHYPKIDKTNIPMLVESVLLFIPVLPILLIYIALKRGYKNWIRYFYN</sequence>
<feature type="transmembrane region" description="Helical" evidence="1">
    <location>
        <begin position="277"/>
        <end position="296"/>
    </location>
</feature>
<keyword evidence="1" id="KW-0472">Membrane</keyword>
<protein>
    <submittedName>
        <fullName evidence="2">Uncharacterized protein</fullName>
    </submittedName>
</protein>
<gene>
    <name evidence="2" type="ORF">C1I91_01055</name>
</gene>
<evidence type="ECO:0000313" key="3">
    <source>
        <dbReference type="Proteomes" id="UP000286268"/>
    </source>
</evidence>
<feature type="transmembrane region" description="Helical" evidence="1">
    <location>
        <begin position="302"/>
        <end position="318"/>
    </location>
</feature>
<reference evidence="2 3" key="1">
    <citation type="submission" date="2018-01" db="EMBL/GenBank/DDBJ databases">
        <title>Genome Sequencing and Assembly of Anaerobacter polyendosporus strain CT4.</title>
        <authorList>
            <person name="Tachaapaikoon C."/>
            <person name="Sutheeworapong S."/>
            <person name="Jenjaroenpun P."/>
            <person name="Wongsurawat T."/>
            <person name="Nookeaw I."/>
            <person name="Cheawchanlertfa P."/>
            <person name="Kosugi A."/>
            <person name="Cheevadhanarak S."/>
            <person name="Ratanakhanokchai K."/>
        </authorList>
    </citation>
    <scope>NUCLEOTIDE SEQUENCE [LARGE SCALE GENOMIC DNA]</scope>
    <source>
        <strain evidence="2 3">CT4</strain>
    </source>
</reference>
<feature type="transmembrane region" description="Helical" evidence="1">
    <location>
        <begin position="21"/>
        <end position="41"/>
    </location>
</feature>
<organism evidence="2 3">
    <name type="scientific">Clostridium manihotivorum</name>
    <dbReference type="NCBI Taxonomy" id="2320868"/>
    <lineage>
        <taxon>Bacteria</taxon>
        <taxon>Bacillati</taxon>
        <taxon>Bacillota</taxon>
        <taxon>Clostridia</taxon>
        <taxon>Eubacteriales</taxon>
        <taxon>Clostridiaceae</taxon>
        <taxon>Clostridium</taxon>
    </lineage>
</organism>
<proteinExistence type="predicted"/>
<feature type="transmembrane region" description="Helical" evidence="1">
    <location>
        <begin position="134"/>
        <end position="155"/>
    </location>
</feature>
<feature type="transmembrane region" description="Helical" evidence="1">
    <location>
        <begin position="167"/>
        <end position="190"/>
    </location>
</feature>
<evidence type="ECO:0000256" key="1">
    <source>
        <dbReference type="SAM" id="Phobius"/>
    </source>
</evidence>
<dbReference type="AlphaFoldDB" id="A0A3R5QQY2"/>
<feature type="transmembrane region" description="Helical" evidence="1">
    <location>
        <begin position="106"/>
        <end position="128"/>
    </location>
</feature>
<feature type="transmembrane region" description="Helical" evidence="1">
    <location>
        <begin position="409"/>
        <end position="429"/>
    </location>
</feature>
<feature type="transmembrane region" description="Helical" evidence="1">
    <location>
        <begin position="339"/>
        <end position="362"/>
    </location>
</feature>
<dbReference type="RefSeq" id="WP_128210832.1">
    <property type="nucleotide sequence ID" value="NZ_CP025746.1"/>
</dbReference>